<evidence type="ECO:0000256" key="1">
    <source>
        <dbReference type="SAM" id="Phobius"/>
    </source>
</evidence>
<name>A0ABY2GU51_9HYPO</name>
<comment type="caution">
    <text evidence="2">The sequence shown here is derived from an EMBL/GenBank/DDBJ whole genome shotgun (WGS) entry which is preliminary data.</text>
</comment>
<keyword evidence="1" id="KW-0472">Membrane</keyword>
<dbReference type="EMBL" id="PPTA01000014">
    <property type="protein sequence ID" value="TFA99477.1"/>
    <property type="molecule type" value="Genomic_DNA"/>
</dbReference>
<evidence type="ECO:0000313" key="2">
    <source>
        <dbReference type="EMBL" id="TFA99477.1"/>
    </source>
</evidence>
<protein>
    <submittedName>
        <fullName evidence="2">Uncharacterized protein</fullName>
    </submittedName>
</protein>
<accession>A0ABY2GU51</accession>
<proteinExistence type="predicted"/>
<gene>
    <name evidence="2" type="ORF">CCMA1212_008831</name>
</gene>
<dbReference type="GeneID" id="300580391"/>
<evidence type="ECO:0000313" key="3">
    <source>
        <dbReference type="Proteomes" id="UP001642720"/>
    </source>
</evidence>
<organism evidence="2 3">
    <name type="scientific">Trichoderma ghanense</name>
    <dbReference type="NCBI Taxonomy" id="65468"/>
    <lineage>
        <taxon>Eukaryota</taxon>
        <taxon>Fungi</taxon>
        <taxon>Dikarya</taxon>
        <taxon>Ascomycota</taxon>
        <taxon>Pezizomycotina</taxon>
        <taxon>Sordariomycetes</taxon>
        <taxon>Hypocreomycetidae</taxon>
        <taxon>Hypocreales</taxon>
        <taxon>Hypocreaceae</taxon>
        <taxon>Trichoderma</taxon>
    </lineage>
</organism>
<reference evidence="2 3" key="1">
    <citation type="submission" date="2018-01" db="EMBL/GenBank/DDBJ databases">
        <title>Genome characterization of the sugarcane-associated fungus Trichoderma ghanense CCMA-1212 and their application in lignocelulose bioconversion.</title>
        <authorList>
            <person name="Steindorff A.S."/>
            <person name="Mendes T.D."/>
            <person name="Vilela E.S.D."/>
            <person name="Rodrigues D.S."/>
            <person name="Formighieri E.F."/>
            <person name="Melo I.S."/>
            <person name="Favaro L.C.L."/>
        </authorList>
    </citation>
    <scope>NUCLEOTIDE SEQUENCE [LARGE SCALE GENOMIC DNA]</scope>
    <source>
        <strain evidence="2 3">CCMA-1212</strain>
    </source>
</reference>
<feature type="non-terminal residue" evidence="2">
    <location>
        <position position="1"/>
    </location>
</feature>
<dbReference type="Proteomes" id="UP001642720">
    <property type="component" value="Unassembled WGS sequence"/>
</dbReference>
<sequence length="455" mass="50326">DSQAAVLHAVAPPGPGAALSTTLYSPLPRRAQRLRTDTGERERVFSTSSPPSVGCPDLFLVLLQPSSLASKATESLVQDKQRGVLTFIVPLFLPCTFHSFFSLFVPKTLLLDRTAFILLAVHPSGPFSLPTFSRVLTTPFSFQTDDDYDLHSFLYTVSPSGVSFPPASIPPTTCEGGRRQKECELHLFRRDTQWHGAREWCDDWGDLLRQPLPGTPPDVIKCLSYSTTSPNMPSLTLLRRSVDETPRAHFDVARSLSQLANKIRPAGQIGPLKVFARGDDSDGNSDTLINVLLIVLGIAFAILILVSILLVLRRVRRKRGLDEQEPVLPSYDDVKSGHPNHRGLTIETTHNGRSSVFFIGRDGQPMLRAPGSPPHSPDNVPEIHITFPDEQDEQGRRKSGRVVVVRVGENATVGLEPMHDEELPAYEKEANGQFYSVDMDKIGGLKEKDHSYFDH</sequence>
<feature type="transmembrane region" description="Helical" evidence="1">
    <location>
        <begin position="291"/>
        <end position="312"/>
    </location>
</feature>
<keyword evidence="1" id="KW-0812">Transmembrane</keyword>
<keyword evidence="3" id="KW-1185">Reference proteome</keyword>
<keyword evidence="1" id="KW-1133">Transmembrane helix</keyword>
<dbReference type="RefSeq" id="XP_073555679.1">
    <property type="nucleotide sequence ID" value="XM_073705941.1"/>
</dbReference>